<dbReference type="InterPro" id="IPR001173">
    <property type="entry name" value="Glyco_trans_2-like"/>
</dbReference>
<dbReference type="CDD" id="cd00761">
    <property type="entry name" value="Glyco_tranf_GTA_type"/>
    <property type="match status" value="1"/>
</dbReference>
<dbReference type="STRING" id="1618387.UW44_C0008G0060"/>
<comment type="caution">
    <text evidence="2">The sequence shown here is derived from an EMBL/GenBank/DDBJ whole genome shotgun (WGS) entry which is preliminary data.</text>
</comment>
<dbReference type="InterPro" id="IPR029044">
    <property type="entry name" value="Nucleotide-diphossugar_trans"/>
</dbReference>
<reference evidence="2 3" key="1">
    <citation type="journal article" date="2015" name="Nature">
        <title>rRNA introns, odd ribosomes, and small enigmatic genomes across a large radiation of phyla.</title>
        <authorList>
            <person name="Brown C.T."/>
            <person name="Hug L.A."/>
            <person name="Thomas B.C."/>
            <person name="Sharon I."/>
            <person name="Castelle C.J."/>
            <person name="Singh A."/>
            <person name="Wilkins M.J."/>
            <person name="Williams K.H."/>
            <person name="Banfield J.F."/>
        </authorList>
    </citation>
    <scope>NUCLEOTIDE SEQUENCE [LARGE SCALE GENOMIC DNA]</scope>
</reference>
<organism evidence="2 3">
    <name type="scientific">Candidatus Collierbacteria bacterium GW2011_GWB2_44_22</name>
    <dbReference type="NCBI Taxonomy" id="1618387"/>
    <lineage>
        <taxon>Bacteria</taxon>
        <taxon>Candidatus Collieribacteriota</taxon>
    </lineage>
</organism>
<evidence type="ECO:0000313" key="2">
    <source>
        <dbReference type="EMBL" id="KKT51738.1"/>
    </source>
</evidence>
<gene>
    <name evidence="2" type="ORF">UW44_C0008G0060</name>
</gene>
<proteinExistence type="predicted"/>
<dbReference type="Pfam" id="PF00535">
    <property type="entry name" value="Glycos_transf_2"/>
    <property type="match status" value="1"/>
</dbReference>
<dbReference type="Gene3D" id="3.90.550.10">
    <property type="entry name" value="Spore Coat Polysaccharide Biosynthesis Protein SpsA, Chain A"/>
    <property type="match status" value="1"/>
</dbReference>
<sequence>MIYDLSILIPSRNEMFLSRTIEDILVNIEGNTEIIVGLDGLWAEPPIKDNPRVRIFHVSESIGQRAMTNQLCRLSNAKYIMKVDAHCAFDKGFDVKMMNEMHDDWTMVPVMRNLHAFNWVCPDSHIRYQGPSGVCTECGKETVRDIVWIAKNNPQSTSYCFDPEPHFQYFNEFKKRPEGQGDLTETMSLQGSCFMLTKDKYWELNICDENFGSWGSQGIEVAVKTWLSGGRVIVNHNTWYAHMFRTQGGDFGFPYELTGSAVGHAKKTAKELFFKGTWEKQVKPLSWLVEKFMPVPGWKEEDLAKLKETLTPAPSTSTVIPLTTSIPAPQSSQVAPTQSPNQIPIPLIIPISSPTIGCIYYTDNLPDEKILRVCQKQLKKAVAGKKIVSVSLKPIDFGENIVLPLERGYLTMFKQILAGLEALDTDIVFFCEHDVLYHPTHFDFRPSDRNVWYYDGNYWFLRASDGFAIHYNVSPLSGLCVYRDIAIKHYKERIAMVEKEGFSYRIGFEPMTHGRIQWKNQYKFEVYQASSPSIDISHGKNVTSKRWTQDKFRRKPTIWKEANIDTIPGWDNVRRLLK</sequence>
<protein>
    <recommendedName>
        <fullName evidence="1">Glycosyltransferase 2-like domain-containing protein</fullName>
    </recommendedName>
</protein>
<accession>A0A0G1HYT9</accession>
<dbReference type="EMBL" id="LCIH01000008">
    <property type="protein sequence ID" value="KKT51738.1"/>
    <property type="molecule type" value="Genomic_DNA"/>
</dbReference>
<feature type="domain" description="Glycosyltransferase 2-like" evidence="1">
    <location>
        <begin position="6"/>
        <end position="108"/>
    </location>
</feature>
<dbReference type="AlphaFoldDB" id="A0A0G1HYT9"/>
<dbReference type="Proteomes" id="UP000034006">
    <property type="component" value="Unassembled WGS sequence"/>
</dbReference>
<evidence type="ECO:0000313" key="3">
    <source>
        <dbReference type="Proteomes" id="UP000034006"/>
    </source>
</evidence>
<evidence type="ECO:0000259" key="1">
    <source>
        <dbReference type="Pfam" id="PF00535"/>
    </source>
</evidence>
<name>A0A0G1HYT9_9BACT</name>
<dbReference type="SUPFAM" id="SSF53448">
    <property type="entry name" value="Nucleotide-diphospho-sugar transferases"/>
    <property type="match status" value="1"/>
</dbReference>